<feature type="compositionally biased region" description="Basic and acidic residues" evidence="1">
    <location>
        <begin position="80"/>
        <end position="95"/>
    </location>
</feature>
<dbReference type="EMBL" id="MUJZ01035972">
    <property type="protein sequence ID" value="OTF76746.1"/>
    <property type="molecule type" value="Genomic_DNA"/>
</dbReference>
<comment type="caution">
    <text evidence="3">The sequence shown here is derived from an EMBL/GenBank/DDBJ whole genome shotgun (WGS) entry which is preliminary data.</text>
</comment>
<feature type="compositionally biased region" description="Low complexity" evidence="1">
    <location>
        <begin position="101"/>
        <end position="112"/>
    </location>
</feature>
<dbReference type="AlphaFoldDB" id="A0A1Y3BB02"/>
<feature type="region of interest" description="Disordered" evidence="1">
    <location>
        <begin position="62"/>
        <end position="112"/>
    </location>
</feature>
<keyword evidence="4" id="KW-1185">Reference proteome</keyword>
<evidence type="ECO:0000256" key="2">
    <source>
        <dbReference type="SAM" id="SignalP"/>
    </source>
</evidence>
<feature type="non-terminal residue" evidence="3">
    <location>
        <position position="177"/>
    </location>
</feature>
<accession>A0A1Y3BB02</accession>
<sequence length="177" mass="20060">MSHSTLLLTIILIIGSIGTYIDSAKLEVPFQDLATPTPAISSKIYYMTESCSICEKFRPDFTRVKKPPSPESESESVVNETKETENVKAEEETLKRVPRQLSSSSPPSLASKLKNEDKDIIILGYDKKSFNDSDVQEDGSWSWKRAFKKIHAKWIERYQNNTAQKVDEDVTAKIKVE</sequence>
<organism evidence="3 4">
    <name type="scientific">Euroglyphus maynei</name>
    <name type="common">Mayne's house dust mite</name>
    <dbReference type="NCBI Taxonomy" id="6958"/>
    <lineage>
        <taxon>Eukaryota</taxon>
        <taxon>Metazoa</taxon>
        <taxon>Ecdysozoa</taxon>
        <taxon>Arthropoda</taxon>
        <taxon>Chelicerata</taxon>
        <taxon>Arachnida</taxon>
        <taxon>Acari</taxon>
        <taxon>Acariformes</taxon>
        <taxon>Sarcoptiformes</taxon>
        <taxon>Astigmata</taxon>
        <taxon>Psoroptidia</taxon>
        <taxon>Analgoidea</taxon>
        <taxon>Pyroglyphidae</taxon>
        <taxon>Pyroglyphinae</taxon>
        <taxon>Euroglyphus</taxon>
    </lineage>
</organism>
<evidence type="ECO:0000313" key="3">
    <source>
        <dbReference type="EMBL" id="OTF76746.1"/>
    </source>
</evidence>
<proteinExistence type="predicted"/>
<reference evidence="3 4" key="1">
    <citation type="submission" date="2017-03" db="EMBL/GenBank/DDBJ databases">
        <title>Genome Survey of Euroglyphus maynei.</title>
        <authorList>
            <person name="Arlian L.G."/>
            <person name="Morgan M.S."/>
            <person name="Rider S.D."/>
        </authorList>
    </citation>
    <scope>NUCLEOTIDE SEQUENCE [LARGE SCALE GENOMIC DNA]</scope>
    <source>
        <strain evidence="3">Arlian Lab</strain>
        <tissue evidence="3">Whole body</tissue>
    </source>
</reference>
<feature type="signal peptide" evidence="2">
    <location>
        <begin position="1"/>
        <end position="18"/>
    </location>
</feature>
<protein>
    <submittedName>
        <fullName evidence="3">Uncharacterized protein</fullName>
    </submittedName>
</protein>
<feature type="chain" id="PRO_5012260336" evidence="2">
    <location>
        <begin position="19"/>
        <end position="177"/>
    </location>
</feature>
<gene>
    <name evidence="3" type="ORF">BLA29_008333</name>
</gene>
<name>A0A1Y3BB02_EURMA</name>
<dbReference type="Proteomes" id="UP000194236">
    <property type="component" value="Unassembled WGS sequence"/>
</dbReference>
<evidence type="ECO:0000313" key="4">
    <source>
        <dbReference type="Proteomes" id="UP000194236"/>
    </source>
</evidence>
<evidence type="ECO:0000256" key="1">
    <source>
        <dbReference type="SAM" id="MobiDB-lite"/>
    </source>
</evidence>
<keyword evidence="2" id="KW-0732">Signal</keyword>